<dbReference type="NCBIfam" id="TIGR02771">
    <property type="entry name" value="TraF_Ti"/>
    <property type="match status" value="1"/>
</dbReference>
<dbReference type="InterPro" id="IPR019533">
    <property type="entry name" value="Peptidase_S26"/>
</dbReference>
<dbReference type="InterPro" id="IPR014139">
    <property type="entry name" value="Peptidase_S26C_TraF"/>
</dbReference>
<keyword evidence="5" id="KW-0184">Conjugation</keyword>
<dbReference type="RefSeq" id="WP_019234181.1">
    <property type="nucleotide sequence ID" value="NZ_CAAAHR010000036.1"/>
</dbReference>
<dbReference type="NCBIfam" id="NF010459">
    <property type="entry name" value="PRK13884.1"/>
    <property type="match status" value="1"/>
</dbReference>
<dbReference type="Gene3D" id="2.10.109.10">
    <property type="entry name" value="Umud Fragment, subunit A"/>
    <property type="match status" value="1"/>
</dbReference>
<dbReference type="SUPFAM" id="SSF51306">
    <property type="entry name" value="LexA/Signal peptidase"/>
    <property type="match status" value="1"/>
</dbReference>
<evidence type="ECO:0000256" key="4">
    <source>
        <dbReference type="ARBA" id="ARBA00022764"/>
    </source>
</evidence>
<dbReference type="GO" id="GO:0006465">
    <property type="term" value="P:signal peptide processing"/>
    <property type="evidence" value="ECO:0007669"/>
    <property type="project" value="InterPro"/>
</dbReference>
<sequence>MKKLSAIISTLLISLIVVCALFHAMGFRINLTESIPIGLYRITSETSIKNTYVIFCPDNRESFRLARDRGYIDHGLYCDGYGYLMKKVVAVSGDILSVTNKGVFVNQILTPYSKPKLQDGMKRFLPQWQVMDYQLQNDEVMTMTSQSEWSFDGRYYGLVHTGQIKGMITPIWVINKRREPHES</sequence>
<evidence type="ECO:0000256" key="3">
    <source>
        <dbReference type="ARBA" id="ARBA00022729"/>
    </source>
</evidence>
<accession>A0AAX0WPY5</accession>
<feature type="domain" description="Peptidase S26" evidence="6">
    <location>
        <begin position="5"/>
        <end position="170"/>
    </location>
</feature>
<reference evidence="7" key="1">
    <citation type="submission" date="2017-12" db="EMBL/GenBank/DDBJ databases">
        <title>FDA dAtabase for Regulatory Grade micrObial Sequences (FDA-ARGOS): Supporting development and validation of Infectious Disease Dx tests.</title>
        <authorList>
            <person name="Kerrigan L."/>
            <person name="Tallon L.J."/>
            <person name="Sadzewicz L."/>
            <person name="Sengamalay N."/>
            <person name="Ott S."/>
            <person name="Godinez A."/>
            <person name="Nagaraj S."/>
            <person name="Vavikolanu K."/>
            <person name="Vyas G."/>
            <person name="Nadendla S."/>
            <person name="Aluvathingal J."/>
            <person name="Sichtig H."/>
        </authorList>
    </citation>
    <scope>NUCLEOTIDE SEQUENCE [LARGE SCALE GENOMIC DNA]</scope>
    <source>
        <strain evidence="7">FDAARGOS_200</strain>
    </source>
</reference>
<evidence type="ECO:0000259" key="6">
    <source>
        <dbReference type="Pfam" id="PF10502"/>
    </source>
</evidence>
<proteinExistence type="inferred from homology"/>
<evidence type="ECO:0000256" key="2">
    <source>
        <dbReference type="ARBA" id="ARBA00005849"/>
    </source>
</evidence>
<dbReference type="Pfam" id="PF10502">
    <property type="entry name" value="Peptidase_S26"/>
    <property type="match status" value="1"/>
</dbReference>
<dbReference type="GO" id="GO:0042597">
    <property type="term" value="C:periplasmic space"/>
    <property type="evidence" value="ECO:0007669"/>
    <property type="project" value="UniProtKB-SubCell"/>
</dbReference>
<dbReference type="AlphaFoldDB" id="A0AAX0WPY5"/>
<dbReference type="InterPro" id="IPR036286">
    <property type="entry name" value="LexA/Signal_pep-like_sf"/>
</dbReference>
<comment type="subcellular location">
    <subcellularLocation>
        <location evidence="1">Periplasm</location>
    </subcellularLocation>
</comment>
<dbReference type="EMBL" id="NBTX02000004">
    <property type="protein sequence ID" value="PNL60412.1"/>
    <property type="molecule type" value="Genomic_DNA"/>
</dbReference>
<gene>
    <name evidence="7" type="primary">traF</name>
    <name evidence="7" type="ORF">A6J39_003860</name>
</gene>
<evidence type="ECO:0000256" key="5">
    <source>
        <dbReference type="ARBA" id="ARBA00022971"/>
    </source>
</evidence>
<comment type="caution">
    <text evidence="7">The sequence shown here is derived from an EMBL/GenBank/DDBJ whole genome shotgun (WGS) entry which is preliminary data.</text>
</comment>
<dbReference type="Proteomes" id="UP000192511">
    <property type="component" value="Unassembled WGS sequence"/>
</dbReference>
<comment type="similarity">
    <text evidence="2">Belongs to the peptidase S26C family.</text>
</comment>
<name>A0AAX0WPY5_9GAMM</name>
<protein>
    <submittedName>
        <fullName evidence="7">Conjugative transfer signal peptidase TraF</fullName>
    </submittedName>
</protein>
<keyword evidence="3" id="KW-0732">Signal</keyword>
<evidence type="ECO:0000313" key="8">
    <source>
        <dbReference type="Proteomes" id="UP000192511"/>
    </source>
</evidence>
<dbReference type="GO" id="GO:0004252">
    <property type="term" value="F:serine-type endopeptidase activity"/>
    <property type="evidence" value="ECO:0007669"/>
    <property type="project" value="InterPro"/>
</dbReference>
<evidence type="ECO:0000313" key="7">
    <source>
        <dbReference type="EMBL" id="PNL60412.1"/>
    </source>
</evidence>
<keyword evidence="8" id="KW-1185">Reference proteome</keyword>
<organism evidence="7 8">
    <name type="scientific">Legionella anisa</name>
    <dbReference type="NCBI Taxonomy" id="28082"/>
    <lineage>
        <taxon>Bacteria</taxon>
        <taxon>Pseudomonadati</taxon>
        <taxon>Pseudomonadota</taxon>
        <taxon>Gammaproteobacteria</taxon>
        <taxon>Legionellales</taxon>
        <taxon>Legionellaceae</taxon>
        <taxon>Legionella</taxon>
    </lineage>
</organism>
<evidence type="ECO:0000256" key="1">
    <source>
        <dbReference type="ARBA" id="ARBA00004418"/>
    </source>
</evidence>
<keyword evidence="4" id="KW-0574">Periplasm</keyword>